<dbReference type="InterPro" id="IPR047057">
    <property type="entry name" value="MerR_fam"/>
</dbReference>
<gene>
    <name evidence="3" type="ORF">J2Z65_003370</name>
</gene>
<dbReference type="RefSeq" id="WP_209855918.1">
    <property type="nucleotide sequence ID" value="NZ_JAGGKV010000008.1"/>
</dbReference>
<proteinExistence type="predicted"/>
<evidence type="ECO:0000313" key="4">
    <source>
        <dbReference type="Proteomes" id="UP001519344"/>
    </source>
</evidence>
<dbReference type="Proteomes" id="UP001519344">
    <property type="component" value="Unassembled WGS sequence"/>
</dbReference>
<keyword evidence="4" id="KW-1185">Reference proteome</keyword>
<dbReference type="PANTHER" id="PTHR30204">
    <property type="entry name" value="REDOX-CYCLING DRUG-SENSING TRANSCRIPTIONAL ACTIVATOR SOXR"/>
    <property type="match status" value="1"/>
</dbReference>
<evidence type="ECO:0000259" key="2">
    <source>
        <dbReference type="PROSITE" id="PS50937"/>
    </source>
</evidence>
<dbReference type="PROSITE" id="PS50937">
    <property type="entry name" value="HTH_MERR_2"/>
    <property type="match status" value="1"/>
</dbReference>
<feature type="domain" description="HTH merR-type" evidence="2">
    <location>
        <begin position="3"/>
        <end position="72"/>
    </location>
</feature>
<keyword evidence="1 3" id="KW-0238">DNA-binding</keyword>
<dbReference type="SMART" id="SM00422">
    <property type="entry name" value="HTH_MERR"/>
    <property type="match status" value="1"/>
</dbReference>
<accession>A0ABS4HZN2</accession>
<evidence type="ECO:0000313" key="3">
    <source>
        <dbReference type="EMBL" id="MBP1964147.1"/>
    </source>
</evidence>
<name>A0ABS4HZN2_9BACL</name>
<evidence type="ECO:0000256" key="1">
    <source>
        <dbReference type="ARBA" id="ARBA00023125"/>
    </source>
</evidence>
<dbReference type="InterPro" id="IPR000551">
    <property type="entry name" value="MerR-type_HTH_dom"/>
</dbReference>
<dbReference type="CDD" id="cd01109">
    <property type="entry name" value="HTH_YyaN"/>
    <property type="match status" value="1"/>
</dbReference>
<dbReference type="Gene3D" id="1.10.1660.10">
    <property type="match status" value="1"/>
</dbReference>
<sequence>MKYCSISEASAKLNIPESTLRYYEKKGLLPLIERDEAGRRLFSEDQIALLETVNCLKNTHMPISGIKQYMDWVVEGENTIEHRHEMMMKHKQAVLAEIALMAEALKGIDVKIARYTNRIQERNEVK</sequence>
<dbReference type="GO" id="GO:0003677">
    <property type="term" value="F:DNA binding"/>
    <property type="evidence" value="ECO:0007669"/>
    <property type="project" value="UniProtKB-KW"/>
</dbReference>
<protein>
    <submittedName>
        <fullName evidence="3">DNA-binding transcriptional MerR regulator</fullName>
    </submittedName>
</protein>
<dbReference type="EMBL" id="JAGGKV010000008">
    <property type="protein sequence ID" value="MBP1964147.1"/>
    <property type="molecule type" value="Genomic_DNA"/>
</dbReference>
<reference evidence="3 4" key="1">
    <citation type="submission" date="2021-03" db="EMBL/GenBank/DDBJ databases">
        <title>Genomic Encyclopedia of Type Strains, Phase IV (KMG-IV): sequencing the most valuable type-strain genomes for metagenomic binning, comparative biology and taxonomic classification.</title>
        <authorList>
            <person name="Goeker M."/>
        </authorList>
    </citation>
    <scope>NUCLEOTIDE SEQUENCE [LARGE SCALE GENOMIC DNA]</scope>
    <source>
        <strain evidence="3 4">DSM 24950</strain>
    </source>
</reference>
<organism evidence="3 4">
    <name type="scientific">Paenibacillus aceris</name>
    <dbReference type="NCBI Taxonomy" id="869555"/>
    <lineage>
        <taxon>Bacteria</taxon>
        <taxon>Bacillati</taxon>
        <taxon>Bacillota</taxon>
        <taxon>Bacilli</taxon>
        <taxon>Bacillales</taxon>
        <taxon>Paenibacillaceae</taxon>
        <taxon>Paenibacillus</taxon>
    </lineage>
</organism>
<dbReference type="InterPro" id="IPR009061">
    <property type="entry name" value="DNA-bd_dom_put_sf"/>
</dbReference>
<dbReference type="SUPFAM" id="SSF46955">
    <property type="entry name" value="Putative DNA-binding domain"/>
    <property type="match status" value="1"/>
</dbReference>
<dbReference type="PANTHER" id="PTHR30204:SF82">
    <property type="entry name" value="TRANSCRIPTIONAL REGULATOR, MERR FAMILY"/>
    <property type="match status" value="1"/>
</dbReference>
<dbReference type="Pfam" id="PF13411">
    <property type="entry name" value="MerR_1"/>
    <property type="match status" value="1"/>
</dbReference>
<comment type="caution">
    <text evidence="3">The sequence shown here is derived from an EMBL/GenBank/DDBJ whole genome shotgun (WGS) entry which is preliminary data.</text>
</comment>